<name>A0A7W6GRB5_9RHOB</name>
<dbReference type="EMBL" id="JACIEJ010000002">
    <property type="protein sequence ID" value="MBB3984423.1"/>
    <property type="molecule type" value="Genomic_DNA"/>
</dbReference>
<dbReference type="Pfam" id="PF13177">
    <property type="entry name" value="DNA_pol3_delta2"/>
    <property type="match status" value="1"/>
</dbReference>
<dbReference type="GO" id="GO:0003887">
    <property type="term" value="F:DNA-directed DNA polymerase activity"/>
    <property type="evidence" value="ECO:0007669"/>
    <property type="project" value="UniProtKB-EC"/>
</dbReference>
<dbReference type="NCBIfam" id="NF005677">
    <property type="entry name" value="PRK07471.1"/>
    <property type="match status" value="1"/>
</dbReference>
<evidence type="ECO:0000256" key="1">
    <source>
        <dbReference type="SAM" id="MobiDB-lite"/>
    </source>
</evidence>
<evidence type="ECO:0000313" key="3">
    <source>
        <dbReference type="Proteomes" id="UP000541426"/>
    </source>
</evidence>
<dbReference type="GO" id="GO:0009360">
    <property type="term" value="C:DNA polymerase III complex"/>
    <property type="evidence" value="ECO:0007669"/>
    <property type="project" value="TreeGrafter"/>
</dbReference>
<organism evidence="2 3">
    <name type="scientific">Sagittula marina</name>
    <dbReference type="NCBI Taxonomy" id="943940"/>
    <lineage>
        <taxon>Bacteria</taxon>
        <taxon>Pseudomonadati</taxon>
        <taxon>Pseudomonadota</taxon>
        <taxon>Alphaproteobacteria</taxon>
        <taxon>Rhodobacterales</taxon>
        <taxon>Roseobacteraceae</taxon>
        <taxon>Sagittula</taxon>
    </lineage>
</organism>
<proteinExistence type="predicted"/>
<gene>
    <name evidence="2" type="ORF">GGQ68_000739</name>
</gene>
<dbReference type="Proteomes" id="UP000541426">
    <property type="component" value="Unassembled WGS sequence"/>
</dbReference>
<comment type="caution">
    <text evidence="2">The sequence shown here is derived from an EMBL/GenBank/DDBJ whole genome shotgun (WGS) entry which is preliminary data.</text>
</comment>
<keyword evidence="2" id="KW-0808">Transferase</keyword>
<dbReference type="InterPro" id="IPR050238">
    <property type="entry name" value="DNA_Rep/Repair_Clamp_Loader"/>
</dbReference>
<evidence type="ECO:0000313" key="2">
    <source>
        <dbReference type="EMBL" id="MBB3984423.1"/>
    </source>
</evidence>
<reference evidence="2 3" key="1">
    <citation type="submission" date="2020-08" db="EMBL/GenBank/DDBJ databases">
        <title>Genomic Encyclopedia of Type Strains, Phase IV (KMG-IV): sequencing the most valuable type-strain genomes for metagenomic binning, comparative biology and taxonomic classification.</title>
        <authorList>
            <person name="Goeker M."/>
        </authorList>
    </citation>
    <scope>NUCLEOTIDE SEQUENCE [LARGE SCALE GENOMIC DNA]</scope>
    <source>
        <strain evidence="2 3">DSM 102235</strain>
    </source>
</reference>
<dbReference type="PANTHER" id="PTHR11669:SF8">
    <property type="entry name" value="DNA POLYMERASE III SUBUNIT DELTA"/>
    <property type="match status" value="1"/>
</dbReference>
<sequence>MADIQPAPEPDRVDGAPHPRETPKIFGQPQAEADFLTAFNADRLHHAWLMTGPRGVGKATMAWRIARFLLATPPIDDDGLFGAPPPATSLEIDPEHPVSRRLVARSEPGLFLLRRGGSGTGESEQKKNFEDGKFSALIRVDEVRKMSHFFSMSSADGGRRVVIVDAADEMNAQAANALLKMLEEPPARSTILMICHQPARLLPTIKSRCRTLRLSPLGHGDMLAALSQAGVDLPPGDTEALNILSEGSVGTAIRLHRLDGLELYRQILSVLGTLPQLDRSAALSLAESCAGKGREDRLALLLTLTDRIAARLARTGVTGTPPPEIVPGEGKVLTRLSPDPARGRAWAQAIQDAGDRARHAIGVNVDPTLLVNDLFLHLQVAA</sequence>
<dbReference type="Gene3D" id="3.40.50.300">
    <property type="entry name" value="P-loop containing nucleotide triphosphate hydrolases"/>
    <property type="match status" value="1"/>
</dbReference>
<feature type="compositionally biased region" description="Basic and acidic residues" evidence="1">
    <location>
        <begin position="9"/>
        <end position="23"/>
    </location>
</feature>
<keyword evidence="2" id="KW-0548">Nucleotidyltransferase</keyword>
<keyword evidence="3" id="KW-1185">Reference proteome</keyword>
<protein>
    <submittedName>
        <fullName evidence="2">DNA polymerase-3 subunit delta</fullName>
        <ecNumber evidence="2">2.7.7.7</ecNumber>
    </submittedName>
</protein>
<dbReference type="RefSeq" id="WP_183963053.1">
    <property type="nucleotide sequence ID" value="NZ_BAABBZ010000014.1"/>
</dbReference>
<dbReference type="AlphaFoldDB" id="A0A7W6GRB5"/>
<dbReference type="SUPFAM" id="SSF52540">
    <property type="entry name" value="P-loop containing nucleoside triphosphate hydrolases"/>
    <property type="match status" value="1"/>
</dbReference>
<dbReference type="GO" id="GO:0006261">
    <property type="term" value="P:DNA-templated DNA replication"/>
    <property type="evidence" value="ECO:0007669"/>
    <property type="project" value="TreeGrafter"/>
</dbReference>
<accession>A0A7W6GRB5</accession>
<feature type="region of interest" description="Disordered" evidence="1">
    <location>
        <begin position="1"/>
        <end position="25"/>
    </location>
</feature>
<dbReference type="EC" id="2.7.7.7" evidence="2"/>
<dbReference type="PANTHER" id="PTHR11669">
    <property type="entry name" value="REPLICATION FACTOR C / DNA POLYMERASE III GAMMA-TAU SUBUNIT"/>
    <property type="match status" value="1"/>
</dbReference>
<dbReference type="InterPro" id="IPR027417">
    <property type="entry name" value="P-loop_NTPase"/>
</dbReference>